<reference evidence="2 3" key="1">
    <citation type="submission" date="2020-07" db="EMBL/GenBank/DDBJ databases">
        <title>Sequencing the genomes of 1000 actinobacteria strains.</title>
        <authorList>
            <person name="Klenk H.-P."/>
        </authorList>
    </citation>
    <scope>NUCLEOTIDE SEQUENCE [LARGE SCALE GENOMIC DNA]</scope>
    <source>
        <strain evidence="2 3">DSM 23987</strain>
    </source>
</reference>
<protein>
    <recommendedName>
        <fullName evidence="4">Oligosaccharide repeat unit polymerase</fullName>
    </recommendedName>
</protein>
<comment type="caution">
    <text evidence="2">The sequence shown here is derived from an EMBL/GenBank/DDBJ whole genome shotgun (WGS) entry which is preliminary data.</text>
</comment>
<keyword evidence="1" id="KW-0472">Membrane</keyword>
<evidence type="ECO:0000256" key="1">
    <source>
        <dbReference type="SAM" id="Phobius"/>
    </source>
</evidence>
<gene>
    <name evidence="2" type="ORF">BJ986_000563</name>
</gene>
<feature type="transmembrane region" description="Helical" evidence="1">
    <location>
        <begin position="126"/>
        <end position="149"/>
    </location>
</feature>
<evidence type="ECO:0000313" key="2">
    <source>
        <dbReference type="EMBL" id="NYG06076.1"/>
    </source>
</evidence>
<keyword evidence="1" id="KW-0812">Transmembrane</keyword>
<dbReference type="EMBL" id="JACCAB010000001">
    <property type="protein sequence ID" value="NYG06076.1"/>
    <property type="molecule type" value="Genomic_DNA"/>
</dbReference>
<dbReference type="Pfam" id="PF14296">
    <property type="entry name" value="O-ag_pol_Wzy"/>
    <property type="match status" value="1"/>
</dbReference>
<evidence type="ECO:0000313" key="3">
    <source>
        <dbReference type="Proteomes" id="UP000573599"/>
    </source>
</evidence>
<keyword evidence="3" id="KW-1185">Reference proteome</keyword>
<dbReference type="Proteomes" id="UP000573599">
    <property type="component" value="Unassembled WGS sequence"/>
</dbReference>
<sequence length="438" mass="46436">MALVLADASRLTAAGAATLSLSIFILLFAVSSNWSSRMVLSVGPIYVLIFGLFHFGLMWTTGFLGAAALGPIGKENLAWIYSVQGRQALILACWGILAFTCGLVLAPSLPAAPPAAPQRGDKLQRLGVFGVLISVAGAAMWGYSVLSVGGIRALQGGYLKFLESAQTPMVAYGTWALGLGLALSQLGNTRTRIMGGALFLSFALVAFPLGLRGAVLFPVATWLTTRHRLGRRTPLWLVATVGVGALILSAIVRATRVSQADALVPKTFLDAVSGSISELGFSLYPTVATMRWSASGEPPAGFSSFYIVPLRFLERLLGLPVPPGESDPRIFNVVMQAREGAVGGSPVAEANHAMGMPGVLLVMFVIGVVLGLATRFEKQQIALLPVIALPLFINVRNSFAPVPVQMLLGLLGVWIVMKTDMATRSAPAKKTWEYERQS</sequence>
<name>A0A852WKR2_9MICO</name>
<dbReference type="AlphaFoldDB" id="A0A852WKR2"/>
<feature type="transmembrane region" description="Helical" evidence="1">
    <location>
        <begin position="235"/>
        <end position="252"/>
    </location>
</feature>
<feature type="transmembrane region" description="Helical" evidence="1">
    <location>
        <begin position="88"/>
        <end position="106"/>
    </location>
</feature>
<feature type="transmembrane region" description="Helical" evidence="1">
    <location>
        <begin position="12"/>
        <end position="34"/>
    </location>
</feature>
<feature type="transmembrane region" description="Helical" evidence="1">
    <location>
        <begin position="198"/>
        <end position="223"/>
    </location>
</feature>
<dbReference type="InterPro" id="IPR029468">
    <property type="entry name" value="O-ag_pol_Wzy"/>
</dbReference>
<evidence type="ECO:0008006" key="4">
    <source>
        <dbReference type="Google" id="ProtNLM"/>
    </source>
</evidence>
<proteinExistence type="predicted"/>
<feature type="transmembrane region" description="Helical" evidence="1">
    <location>
        <begin position="46"/>
        <end position="68"/>
    </location>
</feature>
<feature type="transmembrane region" description="Helical" evidence="1">
    <location>
        <begin position="358"/>
        <end position="376"/>
    </location>
</feature>
<organism evidence="2 3">
    <name type="scientific">Pedococcus badiiscoriae</name>
    <dbReference type="NCBI Taxonomy" id="642776"/>
    <lineage>
        <taxon>Bacteria</taxon>
        <taxon>Bacillati</taxon>
        <taxon>Actinomycetota</taxon>
        <taxon>Actinomycetes</taxon>
        <taxon>Micrococcales</taxon>
        <taxon>Intrasporangiaceae</taxon>
        <taxon>Pedococcus</taxon>
    </lineage>
</organism>
<dbReference type="RefSeq" id="WP_179420615.1">
    <property type="nucleotide sequence ID" value="NZ_JACCAB010000001.1"/>
</dbReference>
<feature type="transmembrane region" description="Helical" evidence="1">
    <location>
        <begin position="399"/>
        <end position="417"/>
    </location>
</feature>
<keyword evidence="1" id="KW-1133">Transmembrane helix</keyword>
<feature type="transmembrane region" description="Helical" evidence="1">
    <location>
        <begin position="169"/>
        <end position="186"/>
    </location>
</feature>
<accession>A0A852WKR2</accession>